<organism evidence="2 3">
    <name type="scientific">Leptolyngbya boryana NIES-2135</name>
    <dbReference type="NCBI Taxonomy" id="1973484"/>
    <lineage>
        <taxon>Bacteria</taxon>
        <taxon>Bacillati</taxon>
        <taxon>Cyanobacteriota</taxon>
        <taxon>Cyanophyceae</taxon>
        <taxon>Leptolyngbyales</taxon>
        <taxon>Leptolyngbyaceae</taxon>
        <taxon>Leptolyngbya group</taxon>
        <taxon>Leptolyngbya</taxon>
    </lineage>
</organism>
<gene>
    <name evidence="2" type="ORF">NIES2135_32590</name>
</gene>
<proteinExistence type="predicted"/>
<evidence type="ECO:0000313" key="3">
    <source>
        <dbReference type="Proteomes" id="UP000217895"/>
    </source>
</evidence>
<evidence type="ECO:0000313" key="2">
    <source>
        <dbReference type="EMBL" id="BAY56426.1"/>
    </source>
</evidence>
<dbReference type="Proteomes" id="UP000217895">
    <property type="component" value="Chromosome"/>
</dbReference>
<dbReference type="EMBL" id="AP018203">
    <property type="protein sequence ID" value="BAY56426.1"/>
    <property type="molecule type" value="Genomic_DNA"/>
</dbReference>
<dbReference type="AlphaFoldDB" id="A0A1Z4JI79"/>
<accession>A0A1Z4JI79</accession>
<protein>
    <submittedName>
        <fullName evidence="2">Uncharacterized protein</fullName>
    </submittedName>
</protein>
<feature type="region of interest" description="Disordered" evidence="1">
    <location>
        <begin position="179"/>
        <end position="201"/>
    </location>
</feature>
<reference evidence="2 3" key="1">
    <citation type="submission" date="2017-06" db="EMBL/GenBank/DDBJ databases">
        <title>Genome sequencing of cyanobaciteial culture collection at National Institute for Environmental Studies (NIES).</title>
        <authorList>
            <person name="Hirose Y."/>
            <person name="Shimura Y."/>
            <person name="Fujisawa T."/>
            <person name="Nakamura Y."/>
            <person name="Kawachi M."/>
        </authorList>
    </citation>
    <scope>NUCLEOTIDE SEQUENCE [LARGE SCALE GENOMIC DNA]</scope>
    <source>
        <strain evidence="2 3">NIES-2135</strain>
    </source>
</reference>
<evidence type="ECO:0000256" key="1">
    <source>
        <dbReference type="SAM" id="MobiDB-lite"/>
    </source>
</evidence>
<name>A0A1Z4JI79_LEPBY</name>
<sequence>MIANLTPVMFSSSEDSLNLASHSQGHSLFAQLRSRFPQGALISELVQVQDGQFVVRAIVQVGTAIMATGMAAAEKIEVAEDRARVRAMEVLGISPTGGAATFDVPSRPMVEAPKEVEPSLDPIAEIPLPPVEELVPEGIAPKKPARKKKEDPIAPALEFSVPDFDLPEIKSEPLEFTREPVPPVADFAPDFEEDDFPAPEPIDLSDAIAQIGTEIERIGWTKKQGSTYLQDTYGKKTRAELDEDELIEFLHYLKALPSKNSQIPF</sequence>
<keyword evidence="3" id="KW-1185">Reference proteome</keyword>